<keyword evidence="2 9" id="KW-0859">Xylose metabolism</keyword>
<feature type="domain" description="Carbohydrate kinase FGGY C-terminal" evidence="11">
    <location>
        <begin position="312"/>
        <end position="430"/>
    </location>
</feature>
<dbReference type="PANTHER" id="PTHR43095:SF5">
    <property type="entry name" value="XYLULOSE KINASE"/>
    <property type="match status" value="1"/>
</dbReference>
<dbReference type="RefSeq" id="WP_216826360.1">
    <property type="nucleotide sequence ID" value="NZ_CAXIBR010000026.1"/>
</dbReference>
<dbReference type="GO" id="GO:0005997">
    <property type="term" value="P:xylulose metabolic process"/>
    <property type="evidence" value="ECO:0007669"/>
    <property type="project" value="InterPro"/>
</dbReference>
<dbReference type="InterPro" id="IPR006000">
    <property type="entry name" value="Xylulokinase"/>
</dbReference>
<dbReference type="SUPFAM" id="SSF53067">
    <property type="entry name" value="Actin-like ATPase domain"/>
    <property type="match status" value="2"/>
</dbReference>
<evidence type="ECO:0000256" key="2">
    <source>
        <dbReference type="ARBA" id="ARBA00022629"/>
    </source>
</evidence>
<dbReference type="PIRSF" id="PIRSF000538">
    <property type="entry name" value="GlpK"/>
    <property type="match status" value="1"/>
</dbReference>
<dbReference type="InterPro" id="IPR000577">
    <property type="entry name" value="Carb_kinase_FGGY"/>
</dbReference>
<evidence type="ECO:0000256" key="7">
    <source>
        <dbReference type="ARBA" id="ARBA00023277"/>
    </source>
</evidence>
<evidence type="ECO:0000256" key="5">
    <source>
        <dbReference type="ARBA" id="ARBA00022777"/>
    </source>
</evidence>
<evidence type="ECO:0000256" key="9">
    <source>
        <dbReference type="RuleBase" id="RU364073"/>
    </source>
</evidence>
<feature type="domain" description="Carbohydrate kinase FGGY N-terminal" evidence="10">
    <location>
        <begin position="4"/>
        <end position="245"/>
    </location>
</feature>
<dbReference type="EC" id="2.7.1.17" evidence="9"/>
<dbReference type="GO" id="GO:0005524">
    <property type="term" value="F:ATP binding"/>
    <property type="evidence" value="ECO:0007669"/>
    <property type="project" value="UniProtKB-KW"/>
</dbReference>
<organism evidence="12 13">
    <name type="scientific">Euzebya pacifica</name>
    <dbReference type="NCBI Taxonomy" id="1608957"/>
    <lineage>
        <taxon>Bacteria</taxon>
        <taxon>Bacillati</taxon>
        <taxon>Actinomycetota</taxon>
        <taxon>Nitriliruptoria</taxon>
        <taxon>Euzebyales</taxon>
    </lineage>
</organism>
<dbReference type="GO" id="GO:0042732">
    <property type="term" value="P:D-xylose metabolic process"/>
    <property type="evidence" value="ECO:0007669"/>
    <property type="project" value="UniProtKB-KW"/>
</dbReference>
<evidence type="ECO:0000256" key="3">
    <source>
        <dbReference type="ARBA" id="ARBA00022679"/>
    </source>
</evidence>
<sequence>MALVVGVDCSTQATKALVVDTETGRTVASGRATHTVTGTDGARETHPTVWWDALAEALEQTGRAGEVAAIAIGGQQHGLVVSDASDEPLRASMLWNDTRSAPQAEELTAALGGPEAWAAGPGSVPVAAYTVTKWAWLRANEPAVAAAAASVRLPHDWLTTRMSGAAVTDRGDASGSGWYSTAAEAYDPAVLSLPAVDLDPSLLPRVAAPTEVVGTITSAAASALGLPTSAVVAPGTGDNMAAAMGLGVEPGVPVLSLGTSGTVYAVSDRRPGDPSGTVSGFADATGRYLPLACTLNCTLAVDRVATWLGIDRNAVADRTDVTMLPYLDGERTPNLPNASGAMLGLRHDTEPGEILLAAYQGAAASLVDAMDAIAEQSGGLDPDAPLVLIGGGAQGTAWRQVIGQLTGRRLLVPAADELVALGAAVQAAAALEQVDPLAVAARWKTQAGEELAPIDHDPSSMARIRAVAGSLFGAG</sequence>
<dbReference type="PROSITE" id="PS00445">
    <property type="entry name" value="FGGY_KINASES_2"/>
    <property type="match status" value="1"/>
</dbReference>
<keyword evidence="7 9" id="KW-0119">Carbohydrate metabolism</keyword>
<accession>A0A346XT06</accession>
<evidence type="ECO:0000256" key="8">
    <source>
        <dbReference type="RuleBase" id="RU003733"/>
    </source>
</evidence>
<dbReference type="Proteomes" id="UP000264006">
    <property type="component" value="Chromosome"/>
</dbReference>
<dbReference type="InterPro" id="IPR043129">
    <property type="entry name" value="ATPase_NBD"/>
</dbReference>
<evidence type="ECO:0000313" key="13">
    <source>
        <dbReference type="Proteomes" id="UP000264006"/>
    </source>
</evidence>
<evidence type="ECO:0000259" key="10">
    <source>
        <dbReference type="Pfam" id="PF00370"/>
    </source>
</evidence>
<dbReference type="GO" id="GO:0004856">
    <property type="term" value="F:D-xylulokinase activity"/>
    <property type="evidence" value="ECO:0007669"/>
    <property type="project" value="UniProtKB-EC"/>
</dbReference>
<name>A0A346XT06_9ACTN</name>
<evidence type="ECO:0000256" key="1">
    <source>
        <dbReference type="ARBA" id="ARBA00009156"/>
    </source>
</evidence>
<protein>
    <recommendedName>
        <fullName evidence="9">Xylulose kinase</fullName>
        <shortName evidence="9">Xylulokinase</shortName>
        <ecNumber evidence="9">2.7.1.17</ecNumber>
    </recommendedName>
</protein>
<evidence type="ECO:0000259" key="11">
    <source>
        <dbReference type="Pfam" id="PF02782"/>
    </source>
</evidence>
<evidence type="ECO:0000256" key="6">
    <source>
        <dbReference type="ARBA" id="ARBA00022840"/>
    </source>
</evidence>
<evidence type="ECO:0000256" key="4">
    <source>
        <dbReference type="ARBA" id="ARBA00022741"/>
    </source>
</evidence>
<evidence type="ECO:0000313" key="12">
    <source>
        <dbReference type="EMBL" id="AXV05353.1"/>
    </source>
</evidence>
<dbReference type="KEGG" id="euz:DVS28_a0651"/>
<comment type="catalytic activity">
    <reaction evidence="9">
        <text>D-xylulose + ATP = D-xylulose 5-phosphate + ADP + H(+)</text>
        <dbReference type="Rhea" id="RHEA:10964"/>
        <dbReference type="ChEBI" id="CHEBI:15378"/>
        <dbReference type="ChEBI" id="CHEBI:17140"/>
        <dbReference type="ChEBI" id="CHEBI:30616"/>
        <dbReference type="ChEBI" id="CHEBI:57737"/>
        <dbReference type="ChEBI" id="CHEBI:456216"/>
        <dbReference type="EC" id="2.7.1.17"/>
    </reaction>
</comment>
<dbReference type="InterPro" id="IPR018483">
    <property type="entry name" value="Carb_kinase_FGGY_CS"/>
</dbReference>
<proteinExistence type="inferred from homology"/>
<keyword evidence="6 9" id="KW-0067">ATP-binding</keyword>
<keyword evidence="3 8" id="KW-0808">Transferase</keyword>
<comment type="similarity">
    <text evidence="1 8">Belongs to the FGGY kinase family.</text>
</comment>
<gene>
    <name evidence="9" type="primary">xylB</name>
    <name evidence="12" type="ORF">DVS28_a0651</name>
</gene>
<keyword evidence="4 9" id="KW-0547">Nucleotide-binding</keyword>
<dbReference type="EMBL" id="CP031165">
    <property type="protein sequence ID" value="AXV05353.1"/>
    <property type="molecule type" value="Genomic_DNA"/>
</dbReference>
<reference evidence="12 13" key="1">
    <citation type="submission" date="2018-09" db="EMBL/GenBank/DDBJ databases">
        <title>Complete genome sequence of Euzebya sp. DY32-46 isolated from seawater of Pacific Ocean.</title>
        <authorList>
            <person name="Xu L."/>
            <person name="Wu Y.-H."/>
            <person name="Xu X.-W."/>
        </authorList>
    </citation>
    <scope>NUCLEOTIDE SEQUENCE [LARGE SCALE GENOMIC DNA]</scope>
    <source>
        <strain evidence="12 13">DY32-46</strain>
    </source>
</reference>
<dbReference type="PANTHER" id="PTHR43095">
    <property type="entry name" value="SUGAR KINASE"/>
    <property type="match status" value="1"/>
</dbReference>
<dbReference type="Gene3D" id="3.30.420.40">
    <property type="match status" value="2"/>
</dbReference>
<dbReference type="InterPro" id="IPR018485">
    <property type="entry name" value="FGGY_C"/>
</dbReference>
<dbReference type="Pfam" id="PF00370">
    <property type="entry name" value="FGGY_N"/>
    <property type="match status" value="1"/>
</dbReference>
<dbReference type="InterPro" id="IPR050406">
    <property type="entry name" value="FGGY_Carb_Kinase"/>
</dbReference>
<dbReference type="AlphaFoldDB" id="A0A346XT06"/>
<keyword evidence="13" id="KW-1185">Reference proteome</keyword>
<dbReference type="InterPro" id="IPR018484">
    <property type="entry name" value="FGGY_N"/>
</dbReference>
<dbReference type="Pfam" id="PF02782">
    <property type="entry name" value="FGGY_C"/>
    <property type="match status" value="1"/>
</dbReference>
<keyword evidence="5 8" id="KW-0418">Kinase</keyword>
<dbReference type="NCBIfam" id="TIGR01312">
    <property type="entry name" value="XylB"/>
    <property type="match status" value="1"/>
</dbReference>